<dbReference type="AlphaFoldDB" id="A0A9Q5EZF1"/>
<feature type="domain" description="Phospholipid/glycerol acyltransferase" evidence="3">
    <location>
        <begin position="2"/>
        <end position="71"/>
    </location>
</feature>
<evidence type="ECO:0000313" key="4">
    <source>
        <dbReference type="EMBL" id="NKT77837.1"/>
    </source>
</evidence>
<protein>
    <submittedName>
        <fullName evidence="4">HAD-IB family hydrolase</fullName>
    </submittedName>
</protein>
<evidence type="ECO:0000313" key="5">
    <source>
        <dbReference type="Proteomes" id="UP000603463"/>
    </source>
</evidence>
<proteinExistence type="predicted"/>
<reference evidence="4" key="1">
    <citation type="journal article" date="2020" name="Environ. Microbiol.">
        <title>The novel and transferable erm(51) gene confers Macrolides, Lincosamides, and Streptogramins B (MLSB) resistance to clonal Rhodococcus equi in the environment.</title>
        <authorList>
            <person name="Huber L."/>
            <person name="Giguere S."/>
            <person name="Slovis N.M."/>
            <person name="Alvarez-Narvaez S."/>
            <person name="Hart K.A."/>
            <person name="Greiter M."/>
            <person name="Morris E.R.A."/>
            <person name="Cohen N.D."/>
        </authorList>
    </citation>
    <scope>NUCLEOTIDE SEQUENCE</scope>
    <source>
        <strain evidence="4">Lh_116_1</strain>
    </source>
</reference>
<dbReference type="Proteomes" id="UP000603463">
    <property type="component" value="Unassembled WGS sequence"/>
</dbReference>
<dbReference type="GO" id="GO:0016787">
    <property type="term" value="F:hydrolase activity"/>
    <property type="evidence" value="ECO:0007669"/>
    <property type="project" value="UniProtKB-KW"/>
</dbReference>
<dbReference type="SUPFAM" id="SSF69593">
    <property type="entry name" value="Glycerol-3-phosphate (1)-acyltransferase"/>
    <property type="match status" value="1"/>
</dbReference>
<dbReference type="CDD" id="cd07989">
    <property type="entry name" value="LPLAT_AGPAT-like"/>
    <property type="match status" value="1"/>
</dbReference>
<keyword evidence="1" id="KW-0808">Transferase</keyword>
<dbReference type="GO" id="GO:0003841">
    <property type="term" value="F:1-acylglycerol-3-phosphate O-acyltransferase activity"/>
    <property type="evidence" value="ECO:0007669"/>
    <property type="project" value="TreeGrafter"/>
</dbReference>
<evidence type="ECO:0000256" key="1">
    <source>
        <dbReference type="ARBA" id="ARBA00022679"/>
    </source>
</evidence>
<comment type="caution">
    <text evidence="4">The sequence shown here is derived from an EMBL/GenBank/DDBJ whole genome shotgun (WGS) entry which is preliminary data.</text>
</comment>
<organism evidence="4 5">
    <name type="scientific">Rhodococcus hoagii</name>
    <name type="common">Corynebacterium equii</name>
    <dbReference type="NCBI Taxonomy" id="43767"/>
    <lineage>
        <taxon>Bacteria</taxon>
        <taxon>Bacillati</taxon>
        <taxon>Actinomycetota</taxon>
        <taxon>Actinomycetes</taxon>
        <taxon>Mycobacteriales</taxon>
        <taxon>Nocardiaceae</taxon>
        <taxon>Prescottella</taxon>
    </lineage>
</organism>
<feature type="non-terminal residue" evidence="4">
    <location>
        <position position="1"/>
    </location>
</feature>
<gene>
    <name evidence="4" type="ORF">GS882_06520</name>
</gene>
<evidence type="ECO:0000259" key="3">
    <source>
        <dbReference type="SMART" id="SM00563"/>
    </source>
</evidence>
<dbReference type="GO" id="GO:0006654">
    <property type="term" value="P:phosphatidic acid biosynthetic process"/>
    <property type="evidence" value="ECO:0007669"/>
    <property type="project" value="TreeGrafter"/>
</dbReference>
<dbReference type="InterPro" id="IPR002123">
    <property type="entry name" value="Plipid/glycerol_acylTrfase"/>
</dbReference>
<dbReference type="EMBL" id="WVBC01000005">
    <property type="protein sequence ID" value="NKT77837.1"/>
    <property type="molecule type" value="Genomic_DNA"/>
</dbReference>
<evidence type="ECO:0000256" key="2">
    <source>
        <dbReference type="ARBA" id="ARBA00023315"/>
    </source>
</evidence>
<accession>A0A9Q5EZF1</accession>
<keyword evidence="2" id="KW-0012">Acyltransferase</keyword>
<keyword evidence="4" id="KW-0378">Hydrolase</keyword>
<dbReference type="PANTHER" id="PTHR10434:SF11">
    <property type="entry name" value="1-ACYL-SN-GLYCEROL-3-PHOSPHATE ACYLTRANSFERASE"/>
    <property type="match status" value="1"/>
</dbReference>
<dbReference type="Pfam" id="PF01553">
    <property type="entry name" value="Acyltransferase"/>
    <property type="match status" value="1"/>
</dbReference>
<sequence>LDVAYVDRTDTKQARAALQPAVDKLKHGTSIAIAPEGTRSPTPRLGRFKKGGFHLAIQAGVPIVPIVIHNAGDLMWRNSFVAHPGEVYVDVLEPISTDGWTVENLDKHVAEVRERFDDVLRAGPVKA</sequence>
<dbReference type="SMART" id="SM00563">
    <property type="entry name" value="PlsC"/>
    <property type="match status" value="1"/>
</dbReference>
<name>A0A9Q5EZF1_RHOHA</name>
<dbReference type="PANTHER" id="PTHR10434">
    <property type="entry name" value="1-ACYL-SN-GLYCEROL-3-PHOSPHATE ACYLTRANSFERASE"/>
    <property type="match status" value="1"/>
</dbReference>